<organism evidence="2 3">
    <name type="scientific">Filifactor villosus</name>
    <dbReference type="NCBI Taxonomy" id="29374"/>
    <lineage>
        <taxon>Bacteria</taxon>
        <taxon>Bacillati</taxon>
        <taxon>Bacillota</taxon>
        <taxon>Clostridia</taxon>
        <taxon>Peptostreptococcales</taxon>
        <taxon>Filifactoraceae</taxon>
        <taxon>Filifactor</taxon>
    </lineage>
</organism>
<evidence type="ECO:0000256" key="1">
    <source>
        <dbReference type="SAM" id="Phobius"/>
    </source>
</evidence>
<evidence type="ECO:0008006" key="4">
    <source>
        <dbReference type="Google" id="ProtNLM"/>
    </source>
</evidence>
<keyword evidence="1" id="KW-1133">Transmembrane helix</keyword>
<name>A0ABV9QJ48_9FIRM</name>
<feature type="transmembrane region" description="Helical" evidence="1">
    <location>
        <begin position="7"/>
        <end position="26"/>
    </location>
</feature>
<comment type="caution">
    <text evidence="2">The sequence shown here is derived from an EMBL/GenBank/DDBJ whole genome shotgun (WGS) entry which is preliminary data.</text>
</comment>
<sequence length="151" mass="17193">MKNTVSKITVVSSVYVLLLLLAKFFYSSRPVYLVNKQMNGVNLIPSRTIAEYITYFDRYNPSILISGVLSLLIFIPLSVYIFFLLREVLDGNAKLIFAYSLSVSFMYSFLSRLLTVGTFDVDTLILRALLMMCTFWALNRISPKPAYNAVT</sequence>
<feature type="transmembrane region" description="Helical" evidence="1">
    <location>
        <begin position="121"/>
        <end position="138"/>
    </location>
</feature>
<accession>A0ABV9QJ48</accession>
<feature type="transmembrane region" description="Helical" evidence="1">
    <location>
        <begin position="63"/>
        <end position="83"/>
    </location>
</feature>
<keyword evidence="1" id="KW-0812">Transmembrane</keyword>
<gene>
    <name evidence="2" type="ORF">ACFO4R_01965</name>
</gene>
<feature type="transmembrane region" description="Helical" evidence="1">
    <location>
        <begin position="95"/>
        <end position="115"/>
    </location>
</feature>
<keyword evidence="1" id="KW-0472">Membrane</keyword>
<keyword evidence="3" id="KW-1185">Reference proteome</keyword>
<dbReference type="RefSeq" id="WP_379787302.1">
    <property type="nucleotide sequence ID" value="NZ_JBHSHL010000005.1"/>
</dbReference>
<reference evidence="3" key="1">
    <citation type="journal article" date="2019" name="Int. J. Syst. Evol. Microbiol.">
        <title>The Global Catalogue of Microorganisms (GCM) 10K type strain sequencing project: providing services to taxonomists for standard genome sequencing and annotation.</title>
        <authorList>
            <consortium name="The Broad Institute Genomics Platform"/>
            <consortium name="The Broad Institute Genome Sequencing Center for Infectious Disease"/>
            <person name="Wu L."/>
            <person name="Ma J."/>
        </authorList>
    </citation>
    <scope>NUCLEOTIDE SEQUENCE [LARGE SCALE GENOMIC DNA]</scope>
    <source>
        <strain evidence="3">CCUG 46385</strain>
    </source>
</reference>
<dbReference type="EMBL" id="JBHSHL010000005">
    <property type="protein sequence ID" value="MFC4803838.1"/>
    <property type="molecule type" value="Genomic_DNA"/>
</dbReference>
<protein>
    <recommendedName>
        <fullName evidence="4">VanZ-like domain-containing protein</fullName>
    </recommendedName>
</protein>
<evidence type="ECO:0000313" key="3">
    <source>
        <dbReference type="Proteomes" id="UP001595916"/>
    </source>
</evidence>
<proteinExistence type="predicted"/>
<dbReference type="Proteomes" id="UP001595916">
    <property type="component" value="Unassembled WGS sequence"/>
</dbReference>
<evidence type="ECO:0000313" key="2">
    <source>
        <dbReference type="EMBL" id="MFC4803838.1"/>
    </source>
</evidence>